<gene>
    <name evidence="1" type="ORF">QQF64_018658</name>
</gene>
<evidence type="ECO:0000313" key="2">
    <source>
        <dbReference type="Proteomes" id="UP001558613"/>
    </source>
</evidence>
<evidence type="ECO:0000313" key="1">
    <source>
        <dbReference type="EMBL" id="KAL1250862.1"/>
    </source>
</evidence>
<organism evidence="1 2">
    <name type="scientific">Cirrhinus molitorella</name>
    <name type="common">mud carp</name>
    <dbReference type="NCBI Taxonomy" id="172907"/>
    <lineage>
        <taxon>Eukaryota</taxon>
        <taxon>Metazoa</taxon>
        <taxon>Chordata</taxon>
        <taxon>Craniata</taxon>
        <taxon>Vertebrata</taxon>
        <taxon>Euteleostomi</taxon>
        <taxon>Actinopterygii</taxon>
        <taxon>Neopterygii</taxon>
        <taxon>Teleostei</taxon>
        <taxon>Ostariophysi</taxon>
        <taxon>Cypriniformes</taxon>
        <taxon>Cyprinidae</taxon>
        <taxon>Labeoninae</taxon>
        <taxon>Labeonini</taxon>
        <taxon>Cirrhinus</taxon>
    </lineage>
</organism>
<reference evidence="1 2" key="1">
    <citation type="submission" date="2023-09" db="EMBL/GenBank/DDBJ databases">
        <authorList>
            <person name="Wang M."/>
        </authorList>
    </citation>
    <scope>NUCLEOTIDE SEQUENCE [LARGE SCALE GENOMIC DNA]</scope>
    <source>
        <strain evidence="1">GT-2023</strain>
        <tissue evidence="1">Liver</tissue>
    </source>
</reference>
<dbReference type="Proteomes" id="UP001558613">
    <property type="component" value="Unassembled WGS sequence"/>
</dbReference>
<name>A0ABR3LD83_9TELE</name>
<comment type="caution">
    <text evidence="1">The sequence shown here is derived from an EMBL/GenBank/DDBJ whole genome shotgun (WGS) entry which is preliminary data.</text>
</comment>
<sequence>MGLRAGIIPLLSHQRWKKHGKHCSETLDPLETLGGGERPFCYSEEIILRESPECVIVVVVMTEVNSDILIARVQSVSRAVFTPVRSSSCYYTVTLVRG</sequence>
<accession>A0ABR3LD83</accession>
<protein>
    <submittedName>
        <fullName evidence="1">Uncharacterized protein</fullName>
    </submittedName>
</protein>
<dbReference type="EMBL" id="JAYMGO010000022">
    <property type="protein sequence ID" value="KAL1250862.1"/>
    <property type="molecule type" value="Genomic_DNA"/>
</dbReference>
<proteinExistence type="predicted"/>
<keyword evidence="2" id="KW-1185">Reference proteome</keyword>